<dbReference type="HOGENOM" id="CLU_031561_1_0_1"/>
<evidence type="ECO:0000313" key="2">
    <source>
        <dbReference type="Proteomes" id="UP000011777"/>
    </source>
</evidence>
<organism evidence="1 2">
    <name type="scientific">Candida maltosa (strain Xu316)</name>
    <name type="common">Yeast</name>
    <dbReference type="NCBI Taxonomy" id="1245528"/>
    <lineage>
        <taxon>Eukaryota</taxon>
        <taxon>Fungi</taxon>
        <taxon>Dikarya</taxon>
        <taxon>Ascomycota</taxon>
        <taxon>Saccharomycotina</taxon>
        <taxon>Pichiomycetes</taxon>
        <taxon>Debaryomycetaceae</taxon>
        <taxon>Candida/Lodderomyces clade</taxon>
        <taxon>Candida</taxon>
    </lineage>
</organism>
<keyword evidence="2" id="KW-1185">Reference proteome</keyword>
<dbReference type="OrthoDB" id="4153866at2759"/>
<dbReference type="OMA" id="VRYWGLP"/>
<dbReference type="STRING" id="1245528.M3ILL3"/>
<dbReference type="Proteomes" id="UP000011777">
    <property type="component" value="Unassembled WGS sequence"/>
</dbReference>
<dbReference type="PANTHER" id="PTHR31571:SF1">
    <property type="entry name" value="ALTERED INHERITANCE OF MITOCHONDRIA PROTEIN 6"/>
    <property type="match status" value="1"/>
</dbReference>
<reference evidence="1 2" key="1">
    <citation type="submission" date="2013-02" db="EMBL/GenBank/DDBJ databases">
        <title>Genome sequence of Candida maltosa Xu316, a potential industrial strain for xylitol and ethanol production.</title>
        <authorList>
            <person name="Yu J."/>
            <person name="Wang Q."/>
            <person name="Geng X."/>
            <person name="Bao W."/>
            <person name="He P."/>
            <person name="Cai J."/>
        </authorList>
    </citation>
    <scope>NUCLEOTIDE SEQUENCE [LARGE SCALE GENOMIC DNA]</scope>
    <source>
        <strain evidence="2">Xu316</strain>
    </source>
</reference>
<sequence>MISIFKPIVSRDLPTTSFYDPSLFEYNGNTDTTPVLPFNHTIEGLNRDVYAKPLHSHNDYWRPRPLFDALSVGAISIESDVWYFPKEYKLERTSTQSTGINETLYFRNDEVYVGHNQEFLRPINTLFNLYLNPLFQFLQFANPTYEFTDGSQGNPLIGGDVKNSVFYNNAEQPLYLWFDFKTSPNETYEALKPLLQPFIEKGYLAYYNVTEDKYYPDPLILTITGNLPVERVTAEDVRYFFLDGPLRLFTNDTSSDELEKWSKLSRVASGSLQSLIGDASYNSTLKNEFTDDQKESLKSIFDKAHEYGLKTRIWGDIIWPWNLLNSHLQDFFQLGSDLLNVDDLHKASELFP</sequence>
<dbReference type="InterPro" id="IPR051236">
    <property type="entry name" value="HAT_RTT109-like"/>
</dbReference>
<proteinExistence type="predicted"/>
<gene>
    <name evidence="1" type="ORF">G210_2419</name>
</gene>
<dbReference type="AlphaFoldDB" id="M3ILL3"/>
<dbReference type="eggNOG" id="ENOG502QVA8">
    <property type="taxonomic scope" value="Eukaryota"/>
</dbReference>
<name>M3ILL3_CANMX</name>
<evidence type="ECO:0000313" key="1">
    <source>
        <dbReference type="EMBL" id="EMG47276.1"/>
    </source>
</evidence>
<dbReference type="EMBL" id="AOGT01001648">
    <property type="protein sequence ID" value="EMG47276.1"/>
    <property type="molecule type" value="Genomic_DNA"/>
</dbReference>
<accession>M3ILL3</accession>
<dbReference type="PANTHER" id="PTHR31571">
    <property type="entry name" value="ALTERED INHERITANCE OF MITOCHONDRIA PROTEIN 6"/>
    <property type="match status" value="1"/>
</dbReference>
<evidence type="ECO:0008006" key="3">
    <source>
        <dbReference type="Google" id="ProtNLM"/>
    </source>
</evidence>
<comment type="caution">
    <text evidence="1">The sequence shown here is derived from an EMBL/GenBank/DDBJ whole genome shotgun (WGS) entry which is preliminary data.</text>
</comment>
<protein>
    <recommendedName>
        <fullName evidence="3">Altered inheritance of mitochondria protein 6</fullName>
    </recommendedName>
</protein>